<dbReference type="AlphaFoldDB" id="A0A4C1Z6Z4"/>
<sequence length="91" mass="9793">MPSSVTLLRLGSAPRLSALLCLLCEHESRGQIHAERAPHRAGREGRGHLQMLRRYATRPPAAAGRLARRAGGARPIHYAALDRLPISLGGA</sequence>
<dbReference type="Proteomes" id="UP000299102">
    <property type="component" value="Unassembled WGS sequence"/>
</dbReference>
<name>A0A4C1Z6Z4_EUMVA</name>
<comment type="caution">
    <text evidence="1">The sequence shown here is derived from an EMBL/GenBank/DDBJ whole genome shotgun (WGS) entry which is preliminary data.</text>
</comment>
<reference evidence="1 2" key="1">
    <citation type="journal article" date="2019" name="Commun. Biol.">
        <title>The bagworm genome reveals a unique fibroin gene that provides high tensile strength.</title>
        <authorList>
            <person name="Kono N."/>
            <person name="Nakamura H."/>
            <person name="Ohtoshi R."/>
            <person name="Tomita M."/>
            <person name="Numata K."/>
            <person name="Arakawa K."/>
        </authorList>
    </citation>
    <scope>NUCLEOTIDE SEQUENCE [LARGE SCALE GENOMIC DNA]</scope>
</reference>
<evidence type="ECO:0000313" key="2">
    <source>
        <dbReference type="Proteomes" id="UP000299102"/>
    </source>
</evidence>
<protein>
    <submittedName>
        <fullName evidence="1">Uncharacterized protein</fullName>
    </submittedName>
</protein>
<dbReference type="EMBL" id="BGZK01001631">
    <property type="protein sequence ID" value="GBP83648.1"/>
    <property type="molecule type" value="Genomic_DNA"/>
</dbReference>
<accession>A0A4C1Z6Z4</accession>
<proteinExistence type="predicted"/>
<organism evidence="1 2">
    <name type="scientific">Eumeta variegata</name>
    <name type="common">Bagworm moth</name>
    <name type="synonym">Eumeta japonica</name>
    <dbReference type="NCBI Taxonomy" id="151549"/>
    <lineage>
        <taxon>Eukaryota</taxon>
        <taxon>Metazoa</taxon>
        <taxon>Ecdysozoa</taxon>
        <taxon>Arthropoda</taxon>
        <taxon>Hexapoda</taxon>
        <taxon>Insecta</taxon>
        <taxon>Pterygota</taxon>
        <taxon>Neoptera</taxon>
        <taxon>Endopterygota</taxon>
        <taxon>Lepidoptera</taxon>
        <taxon>Glossata</taxon>
        <taxon>Ditrysia</taxon>
        <taxon>Tineoidea</taxon>
        <taxon>Psychidae</taxon>
        <taxon>Oiketicinae</taxon>
        <taxon>Eumeta</taxon>
    </lineage>
</organism>
<evidence type="ECO:0000313" key="1">
    <source>
        <dbReference type="EMBL" id="GBP83648.1"/>
    </source>
</evidence>
<keyword evidence="2" id="KW-1185">Reference proteome</keyword>
<gene>
    <name evidence="1" type="ORF">EVAR_57807_1</name>
</gene>